<evidence type="ECO:0000313" key="1">
    <source>
        <dbReference type="EMBL" id="KDR85822.1"/>
    </source>
</evidence>
<dbReference type="HOGENOM" id="CLU_601346_0_0_1"/>
<evidence type="ECO:0008006" key="3">
    <source>
        <dbReference type="Google" id="ProtNLM"/>
    </source>
</evidence>
<organism evidence="1 2">
    <name type="scientific">Galerina marginata (strain CBS 339.88)</name>
    <dbReference type="NCBI Taxonomy" id="685588"/>
    <lineage>
        <taxon>Eukaryota</taxon>
        <taxon>Fungi</taxon>
        <taxon>Dikarya</taxon>
        <taxon>Basidiomycota</taxon>
        <taxon>Agaricomycotina</taxon>
        <taxon>Agaricomycetes</taxon>
        <taxon>Agaricomycetidae</taxon>
        <taxon>Agaricales</taxon>
        <taxon>Agaricineae</taxon>
        <taxon>Strophariaceae</taxon>
        <taxon>Galerina</taxon>
    </lineage>
</organism>
<name>A0A067TU09_GALM3</name>
<evidence type="ECO:0000313" key="2">
    <source>
        <dbReference type="Proteomes" id="UP000027222"/>
    </source>
</evidence>
<dbReference type="AlphaFoldDB" id="A0A067TU09"/>
<proteinExistence type="predicted"/>
<accession>A0A067TU09</accession>
<protein>
    <recommendedName>
        <fullName evidence="3">F-box domain-containing protein</fullName>
    </recommendedName>
</protein>
<dbReference type="STRING" id="685588.A0A067TU09"/>
<sequence length="455" mass="52443">MLMAPVDDQHPNSSVDFRSVYDDDVPSARFAVLDNFDLLEIIFSFFEPESDVSSERWALSPTTQQGLFNAALTCKAFVSPALNILWRSMDSIAPLFKILPTFMLVRNDYTVNGAILEGHLQRLDQYAIRIRRLRFEVRHNSKRPIPSFIYQILARLRPRNLLPALTHLFIPSILNCSGMNPYSLIILGDSLSSLSSLQWSDIRFKSEPYVAHALNRFSFKAPSIKQLALEGWITPIAVKFLPNFCQLTHLILDLSLDMRRKAFKIDVLRRCSQIGSLSSLKLILGSATFDKKQIESVHFYALLNLELRGTTLNAYELLQRVRMPHLQSIVLKLFVSYRMDHDSLVRQLVQLDRIQSVVIQMLSHSESLGWTVLLPFVLRSHNHIRFLDMILPTSSGYYSFLEFCATMRWPELQSIKLWYEYWDVVLGFPPPSLPPSFKESFTFKCPKLKSFVICD</sequence>
<gene>
    <name evidence="1" type="ORF">GALMADRAFT_261485</name>
</gene>
<dbReference type="OrthoDB" id="3543113at2759"/>
<dbReference type="EMBL" id="KL142367">
    <property type="protein sequence ID" value="KDR85822.1"/>
    <property type="molecule type" value="Genomic_DNA"/>
</dbReference>
<keyword evidence="2" id="KW-1185">Reference proteome</keyword>
<dbReference type="Proteomes" id="UP000027222">
    <property type="component" value="Unassembled WGS sequence"/>
</dbReference>
<reference evidence="2" key="1">
    <citation type="journal article" date="2014" name="Proc. Natl. Acad. Sci. U.S.A.">
        <title>Extensive sampling of basidiomycete genomes demonstrates inadequacy of the white-rot/brown-rot paradigm for wood decay fungi.</title>
        <authorList>
            <person name="Riley R."/>
            <person name="Salamov A.A."/>
            <person name="Brown D.W."/>
            <person name="Nagy L.G."/>
            <person name="Floudas D."/>
            <person name="Held B.W."/>
            <person name="Levasseur A."/>
            <person name="Lombard V."/>
            <person name="Morin E."/>
            <person name="Otillar R."/>
            <person name="Lindquist E.A."/>
            <person name="Sun H."/>
            <person name="LaButti K.M."/>
            <person name="Schmutz J."/>
            <person name="Jabbour D."/>
            <person name="Luo H."/>
            <person name="Baker S.E."/>
            <person name="Pisabarro A.G."/>
            <person name="Walton J.D."/>
            <person name="Blanchette R.A."/>
            <person name="Henrissat B."/>
            <person name="Martin F."/>
            <person name="Cullen D."/>
            <person name="Hibbett D.S."/>
            <person name="Grigoriev I.V."/>
        </authorList>
    </citation>
    <scope>NUCLEOTIDE SEQUENCE [LARGE SCALE GENOMIC DNA]</scope>
    <source>
        <strain evidence="2">CBS 339.88</strain>
    </source>
</reference>